<proteinExistence type="predicted"/>
<dbReference type="AlphaFoldDB" id="F4B7A5"/>
<dbReference type="Proteomes" id="UP000008458">
    <property type="component" value="Chromosome"/>
</dbReference>
<accession>F4B7A5</accession>
<evidence type="ECO:0000313" key="2">
    <source>
        <dbReference type="Proteomes" id="UP000008458"/>
    </source>
</evidence>
<dbReference type="KEGG" id="aho:Ahos_1852"/>
<reference key="2">
    <citation type="journal article" date="2011" name="Extremophiles">
        <title>Genomic analyses of Acidianus hospitalis W1 a host for studying crenarchaeal virus and plasmid life cycles.</title>
        <authorList>
            <person name="You X.Y."/>
            <person name="Liu C."/>
            <person name="Wang S.Y."/>
            <person name="Jiang C.Y."/>
            <person name="Shah S.A."/>
            <person name="Prangishvili D."/>
            <person name="Liu S.J."/>
            <person name="Garrett R.A."/>
        </authorList>
    </citation>
    <scope>NUCLEOTIDE SEQUENCE</scope>
    <source>
        <strain>W1</strain>
    </source>
</reference>
<sequence>MYRKTIQLKKVNEVEWTLCIRDNIMLRGKLKVIIYLLEKIEITFRNPDGYGVIELNQGKILNISYKGILESKIKEKLTQCSPILVDTIKEKTCF</sequence>
<reference evidence="1 2" key="1">
    <citation type="journal article" date="2011" name="Extremophiles">
        <title>Genomic analysis of Acidianus hospitalis W1 a host for studying crenarchaeal virus and plasmid life cycles.</title>
        <authorList>
            <person name="You X.Y."/>
            <person name="Liu C."/>
            <person name="Wang S.Y."/>
            <person name="Jiang C.Y."/>
            <person name="Shah S.A."/>
            <person name="Prangishvili D."/>
            <person name="She Q."/>
            <person name="Liu S.J."/>
            <person name="Garrett R.A."/>
        </authorList>
    </citation>
    <scope>NUCLEOTIDE SEQUENCE [LARGE SCALE GENOMIC DNA]</scope>
    <source>
        <strain evidence="1 2">W1</strain>
    </source>
</reference>
<organism evidence="1 2">
    <name type="scientific">Acidianus hospitalis (strain W1)</name>
    <dbReference type="NCBI Taxonomy" id="933801"/>
    <lineage>
        <taxon>Archaea</taxon>
        <taxon>Thermoproteota</taxon>
        <taxon>Thermoprotei</taxon>
        <taxon>Sulfolobales</taxon>
        <taxon>Sulfolobaceae</taxon>
        <taxon>Acidianus</taxon>
    </lineage>
</organism>
<evidence type="ECO:0000313" key="1">
    <source>
        <dbReference type="EMBL" id="AEE94725.1"/>
    </source>
</evidence>
<keyword evidence="2" id="KW-1185">Reference proteome</keyword>
<gene>
    <name evidence="1" type="ordered locus">Ahos_1852</name>
</gene>
<dbReference type="eggNOG" id="arCOG10435">
    <property type="taxonomic scope" value="Archaea"/>
</dbReference>
<name>F4B7A5_ACIHW</name>
<protein>
    <submittedName>
        <fullName evidence="1">Uncharacterized protein</fullName>
    </submittedName>
</protein>
<dbReference type="HOGENOM" id="CLU_2313825_0_0_2"/>
<dbReference type="EMBL" id="CP002535">
    <property type="protein sequence ID" value="AEE94725.1"/>
    <property type="molecule type" value="Genomic_DNA"/>
</dbReference>